<accession>A0ABC8EFS9</accession>
<sequence>MLKRILPLMLSITLISSSFILGSTTYVKASSNNTVNTINLTNYNLTNENLNKIKSNINKLLSSKYEIMKTGEFKSNSDIIKNSKLLELVDKTNEFKSKWYKKVNLKISNYKSSLNIDDLKKISNNIYVLKVTYNIDYKLTDFTENSSSEEDYKLEIQNIDGNWCITKIIDLNEDFNESTEVNEKYSINNEFENYENIIDNKLDSINNISKDIDKYEEEYKNMINLNSAEEESYSGYDANSAVQYAKKWAEGRNPEYKDWGDKDCTNFVSQAVHNGGIPGSSVWYSRSNAWIRVIDFYNYMRANGYTFGGDYSSDSRLGDVIQLYNSNQKNWTHSVITTGSTGHGWLYCAHSNNRKNHPIADVYPSSTYSKIRYIKFWH</sequence>
<dbReference type="InterPro" id="IPR024301">
    <property type="entry name" value="Amidase_6"/>
</dbReference>
<dbReference type="Pfam" id="PF12671">
    <property type="entry name" value="Amidase_6"/>
    <property type="match status" value="1"/>
</dbReference>
<keyword evidence="2" id="KW-0732">Signal</keyword>
<evidence type="ECO:0000313" key="5">
    <source>
        <dbReference type="Proteomes" id="UP001321763"/>
    </source>
</evidence>
<keyword evidence="1" id="KW-0175">Coiled coil</keyword>
<evidence type="ECO:0000313" key="4">
    <source>
        <dbReference type="EMBL" id="BDR82444.1"/>
    </source>
</evidence>
<reference evidence="4 5" key="1">
    <citation type="submission" date="2022-09" db="EMBL/GenBank/DDBJ databases">
        <title>complete genome sequences of Clostridium tetani str. KHSU-234311-028 isolated from soil.</title>
        <authorList>
            <person name="Sekizuka T."/>
            <person name="Shitada C."/>
            <person name="Takahashi M."/>
            <person name="Kuroda M."/>
        </authorList>
    </citation>
    <scope>NUCLEOTIDE SEQUENCE [LARGE SCALE GENOMIC DNA]</scope>
    <source>
        <strain evidence="4 5">KHSU-234311-028</strain>
        <plasmid evidence="4 5">pKHSU-234311-028-1</plasmid>
    </source>
</reference>
<dbReference type="EMBL" id="AP026819">
    <property type="protein sequence ID" value="BDR82444.1"/>
    <property type="molecule type" value="Genomic_DNA"/>
</dbReference>
<protein>
    <recommendedName>
        <fullName evidence="3">Putative amidase domain-containing protein</fullName>
    </recommendedName>
</protein>
<keyword evidence="4" id="KW-0614">Plasmid</keyword>
<evidence type="ECO:0000256" key="1">
    <source>
        <dbReference type="SAM" id="Coils"/>
    </source>
</evidence>
<feature type="domain" description="Putative amidase" evidence="3">
    <location>
        <begin position="236"/>
        <end position="363"/>
    </location>
</feature>
<gene>
    <name evidence="4" type="ORF">K234311028_p10030</name>
</gene>
<dbReference type="PANTHER" id="PTHR40032:SF1">
    <property type="entry name" value="EXPORTED PROTEIN"/>
    <property type="match status" value="1"/>
</dbReference>
<proteinExistence type="predicted"/>
<dbReference type="AlphaFoldDB" id="A0ABC8EFS9"/>
<name>A0ABC8EFS9_CLOTA</name>
<dbReference type="RefSeq" id="WP_317725072.1">
    <property type="nucleotide sequence ID" value="NZ_AP026812.1"/>
</dbReference>
<feature type="chain" id="PRO_5044849605" description="Putative amidase domain-containing protein" evidence="2">
    <location>
        <begin position="30"/>
        <end position="378"/>
    </location>
</feature>
<feature type="signal peptide" evidence="2">
    <location>
        <begin position="1"/>
        <end position="29"/>
    </location>
</feature>
<dbReference type="Proteomes" id="UP001321763">
    <property type="component" value="Plasmid pKHSU-234311-028-1"/>
</dbReference>
<evidence type="ECO:0000259" key="3">
    <source>
        <dbReference type="Pfam" id="PF12671"/>
    </source>
</evidence>
<organism evidence="4 5">
    <name type="scientific">Clostridium tetani</name>
    <dbReference type="NCBI Taxonomy" id="1513"/>
    <lineage>
        <taxon>Bacteria</taxon>
        <taxon>Bacillati</taxon>
        <taxon>Bacillota</taxon>
        <taxon>Clostridia</taxon>
        <taxon>Eubacteriales</taxon>
        <taxon>Clostridiaceae</taxon>
        <taxon>Clostridium</taxon>
    </lineage>
</organism>
<feature type="coiled-coil region" evidence="1">
    <location>
        <begin position="198"/>
        <end position="232"/>
    </location>
</feature>
<evidence type="ECO:0000256" key="2">
    <source>
        <dbReference type="SAM" id="SignalP"/>
    </source>
</evidence>
<geneLocation type="plasmid" evidence="4 5">
    <name>pKHSU-234311-028-1</name>
</geneLocation>
<dbReference type="PANTHER" id="PTHR40032">
    <property type="entry name" value="EXPORTED PROTEIN-RELATED"/>
    <property type="match status" value="1"/>
</dbReference>